<protein>
    <submittedName>
        <fullName evidence="2">Uncharacterized protein</fullName>
    </submittedName>
</protein>
<gene>
    <name evidence="2" type="ORF">EGW08_005462</name>
</gene>
<name>A0A3S1HVB9_ELYCH</name>
<comment type="caution">
    <text evidence="2">The sequence shown here is derived from an EMBL/GenBank/DDBJ whole genome shotgun (WGS) entry which is preliminary data.</text>
</comment>
<reference evidence="2 3" key="1">
    <citation type="submission" date="2019-01" db="EMBL/GenBank/DDBJ databases">
        <title>A draft genome assembly of the solar-powered sea slug Elysia chlorotica.</title>
        <authorList>
            <person name="Cai H."/>
            <person name="Li Q."/>
            <person name="Fang X."/>
            <person name="Li J."/>
            <person name="Curtis N.E."/>
            <person name="Altenburger A."/>
            <person name="Shibata T."/>
            <person name="Feng M."/>
            <person name="Maeda T."/>
            <person name="Schwartz J.A."/>
            <person name="Shigenobu S."/>
            <person name="Lundholm N."/>
            <person name="Nishiyama T."/>
            <person name="Yang H."/>
            <person name="Hasebe M."/>
            <person name="Li S."/>
            <person name="Pierce S.K."/>
            <person name="Wang J."/>
        </authorList>
    </citation>
    <scope>NUCLEOTIDE SEQUENCE [LARGE SCALE GENOMIC DNA]</scope>
    <source>
        <strain evidence="2">EC2010</strain>
        <tissue evidence="2">Whole organism of an adult</tissue>
    </source>
</reference>
<feature type="compositionally biased region" description="Low complexity" evidence="1">
    <location>
        <begin position="37"/>
        <end position="46"/>
    </location>
</feature>
<organism evidence="2 3">
    <name type="scientific">Elysia chlorotica</name>
    <name type="common">Eastern emerald elysia</name>
    <name type="synonym">Sea slug</name>
    <dbReference type="NCBI Taxonomy" id="188477"/>
    <lineage>
        <taxon>Eukaryota</taxon>
        <taxon>Metazoa</taxon>
        <taxon>Spiralia</taxon>
        <taxon>Lophotrochozoa</taxon>
        <taxon>Mollusca</taxon>
        <taxon>Gastropoda</taxon>
        <taxon>Heterobranchia</taxon>
        <taxon>Euthyneura</taxon>
        <taxon>Panpulmonata</taxon>
        <taxon>Sacoglossa</taxon>
        <taxon>Placobranchoidea</taxon>
        <taxon>Plakobranchidae</taxon>
        <taxon>Elysia</taxon>
    </lineage>
</organism>
<sequence>MRAPCRYSAAPHPHRGSGNSAPARPPTTPAPRNGIRTSPITFTSPTFPSTLIRTAVRRTFITLARTCPHPSRSIGTRLRRTSYFSTGANPHWRLDTNTRSGLRLSPSERTRAPTQKRRTTWSLHAPLKTLRMRTPTRTRK</sequence>
<feature type="region of interest" description="Disordered" evidence="1">
    <location>
        <begin position="1"/>
        <end position="46"/>
    </location>
</feature>
<evidence type="ECO:0000256" key="1">
    <source>
        <dbReference type="SAM" id="MobiDB-lite"/>
    </source>
</evidence>
<dbReference type="AlphaFoldDB" id="A0A3S1HVB9"/>
<accession>A0A3S1HVB9</accession>
<dbReference type="Proteomes" id="UP000271974">
    <property type="component" value="Unassembled WGS sequence"/>
</dbReference>
<evidence type="ECO:0000313" key="2">
    <source>
        <dbReference type="EMBL" id="RUS86802.1"/>
    </source>
</evidence>
<keyword evidence="3" id="KW-1185">Reference proteome</keyword>
<evidence type="ECO:0000313" key="3">
    <source>
        <dbReference type="Proteomes" id="UP000271974"/>
    </source>
</evidence>
<feature type="region of interest" description="Disordered" evidence="1">
    <location>
        <begin position="86"/>
        <end position="119"/>
    </location>
</feature>
<proteinExistence type="predicted"/>
<dbReference type="EMBL" id="RQTK01000128">
    <property type="protein sequence ID" value="RUS86802.1"/>
    <property type="molecule type" value="Genomic_DNA"/>
</dbReference>